<feature type="binding site" evidence="10 12">
    <location>
        <position position="105"/>
    </location>
    <ligand>
        <name>L-glutamine</name>
        <dbReference type="ChEBI" id="CHEBI:58359"/>
    </ligand>
</feature>
<dbReference type="GO" id="GO:0005829">
    <property type="term" value="C:cytosol"/>
    <property type="evidence" value="ECO:0007669"/>
    <property type="project" value="TreeGrafter"/>
</dbReference>
<name>A0A3D8P7P3_9THEO</name>
<dbReference type="PROSITE" id="PS51274">
    <property type="entry name" value="GATASE_COBBQ"/>
    <property type="match status" value="1"/>
</dbReference>
<comment type="similarity">
    <text evidence="1 10">Belongs to the glutaminase PdxT/SNO family.</text>
</comment>
<evidence type="ECO:0000256" key="9">
    <source>
        <dbReference type="ARBA" id="ARBA00064749"/>
    </source>
</evidence>
<dbReference type="PANTHER" id="PTHR31559:SF0">
    <property type="entry name" value="PYRIDOXAL 5'-PHOSPHATE SYNTHASE SUBUNIT SNO1-RELATED"/>
    <property type="match status" value="1"/>
</dbReference>
<keyword evidence="3 10" id="KW-0663">Pyridoxal phosphate</keyword>
<dbReference type="InterPro" id="IPR029062">
    <property type="entry name" value="Class_I_gatase-like"/>
</dbReference>
<comment type="pathway">
    <text evidence="10">Cofactor biosynthesis; pyridoxal 5'-phosphate biosynthesis.</text>
</comment>
<dbReference type="PIRSF" id="PIRSF005639">
    <property type="entry name" value="Glut_amidoT_SNO"/>
    <property type="match status" value="1"/>
</dbReference>
<dbReference type="Proteomes" id="UP000256329">
    <property type="component" value="Unassembled WGS sequence"/>
</dbReference>
<dbReference type="PROSITE" id="PS01236">
    <property type="entry name" value="PDXT_SNO_1"/>
    <property type="match status" value="1"/>
</dbReference>
<evidence type="ECO:0000256" key="10">
    <source>
        <dbReference type="HAMAP-Rule" id="MF_01615"/>
    </source>
</evidence>
<dbReference type="OrthoDB" id="9810320at2"/>
<evidence type="ECO:0000313" key="13">
    <source>
        <dbReference type="EMBL" id="RDV84902.1"/>
    </source>
</evidence>
<comment type="function">
    <text evidence="8 10">Catalyzes the hydrolysis of glutamine to glutamate and ammonia as part of the biosynthesis of pyridoxal 5'-phosphate. The resulting ammonia molecule is channeled to the active site of PdxS.</text>
</comment>
<feature type="active site" description="Charge relay system" evidence="10 11">
    <location>
        <position position="170"/>
    </location>
</feature>
<comment type="catalytic activity">
    <reaction evidence="7 10">
        <text>L-glutamine + H2O = L-glutamate + NH4(+)</text>
        <dbReference type="Rhea" id="RHEA:15889"/>
        <dbReference type="ChEBI" id="CHEBI:15377"/>
        <dbReference type="ChEBI" id="CHEBI:28938"/>
        <dbReference type="ChEBI" id="CHEBI:29985"/>
        <dbReference type="ChEBI" id="CHEBI:58359"/>
        <dbReference type="EC" id="3.5.1.2"/>
    </reaction>
</comment>
<evidence type="ECO:0000313" key="14">
    <source>
        <dbReference type="Proteomes" id="UP000256329"/>
    </source>
</evidence>
<accession>A0A3D8P7P3</accession>
<dbReference type="PROSITE" id="PS51130">
    <property type="entry name" value="PDXT_SNO_2"/>
    <property type="match status" value="1"/>
</dbReference>
<evidence type="ECO:0000256" key="7">
    <source>
        <dbReference type="ARBA" id="ARBA00049534"/>
    </source>
</evidence>
<dbReference type="EC" id="4.3.3.6" evidence="10"/>
<feature type="binding site" evidence="10 12">
    <location>
        <begin position="46"/>
        <end position="48"/>
    </location>
    <ligand>
        <name>L-glutamine</name>
        <dbReference type="ChEBI" id="CHEBI:58359"/>
    </ligand>
</feature>
<dbReference type="SUPFAM" id="SSF52317">
    <property type="entry name" value="Class I glutamine amidotransferase-like"/>
    <property type="match status" value="1"/>
</dbReference>
<evidence type="ECO:0000256" key="5">
    <source>
        <dbReference type="ARBA" id="ARBA00023239"/>
    </source>
</evidence>
<dbReference type="InterPro" id="IPR021196">
    <property type="entry name" value="PdxT/SNO_CS"/>
</dbReference>
<gene>
    <name evidence="10" type="primary">pdxT</name>
    <name evidence="13" type="ORF">DXX99_00480</name>
</gene>
<dbReference type="GO" id="GO:0008614">
    <property type="term" value="P:pyridoxine metabolic process"/>
    <property type="evidence" value="ECO:0007669"/>
    <property type="project" value="TreeGrafter"/>
</dbReference>
<dbReference type="GO" id="GO:0006543">
    <property type="term" value="P:L-glutamine catabolic process"/>
    <property type="evidence" value="ECO:0007669"/>
    <property type="project" value="UniProtKB-UniRule"/>
</dbReference>
<dbReference type="InterPro" id="IPR002161">
    <property type="entry name" value="PdxT/SNO"/>
</dbReference>
<evidence type="ECO:0000256" key="4">
    <source>
        <dbReference type="ARBA" id="ARBA00022962"/>
    </source>
</evidence>
<dbReference type="GO" id="GO:0042823">
    <property type="term" value="P:pyridoxal phosphate biosynthetic process"/>
    <property type="evidence" value="ECO:0007669"/>
    <property type="project" value="UniProtKB-UniRule"/>
</dbReference>
<protein>
    <recommendedName>
        <fullName evidence="10">Pyridoxal 5'-phosphate synthase subunit PdxT</fullName>
        <ecNumber evidence="10">4.3.3.6</ecNumber>
    </recommendedName>
    <alternativeName>
        <fullName evidence="10">Pdx2</fullName>
    </alternativeName>
    <alternativeName>
        <fullName evidence="10">Pyridoxal 5'-phosphate synthase glutaminase subunit</fullName>
        <ecNumber evidence="10">3.5.1.2</ecNumber>
    </alternativeName>
</protein>
<dbReference type="Gene3D" id="3.40.50.880">
    <property type="match status" value="1"/>
</dbReference>
<evidence type="ECO:0000256" key="12">
    <source>
        <dbReference type="PIRSR" id="PIRSR005639-2"/>
    </source>
</evidence>
<evidence type="ECO:0000256" key="8">
    <source>
        <dbReference type="ARBA" id="ARBA00054599"/>
    </source>
</evidence>
<evidence type="ECO:0000256" key="2">
    <source>
        <dbReference type="ARBA" id="ARBA00022801"/>
    </source>
</evidence>
<dbReference type="HAMAP" id="MF_01615">
    <property type="entry name" value="PdxT"/>
    <property type="match status" value="1"/>
</dbReference>
<dbReference type="NCBIfam" id="TIGR03800">
    <property type="entry name" value="PLP_synth_Pdx2"/>
    <property type="match status" value="1"/>
</dbReference>
<dbReference type="GO" id="GO:0036381">
    <property type="term" value="F:pyridoxal 5'-phosphate synthase (glutamine hydrolysing) activity"/>
    <property type="evidence" value="ECO:0007669"/>
    <property type="project" value="UniProtKB-UniRule"/>
</dbReference>
<organism evidence="13 14">
    <name type="scientific">Ammonifex thiophilus</name>
    <dbReference type="NCBI Taxonomy" id="444093"/>
    <lineage>
        <taxon>Bacteria</taxon>
        <taxon>Bacillati</taxon>
        <taxon>Bacillota</taxon>
        <taxon>Clostridia</taxon>
        <taxon>Thermoanaerobacterales</taxon>
        <taxon>Thermoanaerobacteraceae</taxon>
        <taxon>Ammonifex</taxon>
    </lineage>
</organism>
<reference evidence="13 14" key="1">
    <citation type="submission" date="2018-08" db="EMBL/GenBank/DDBJ databases">
        <title>Form III RuBisCO-mediated autotrophy in Thermodesulfobium bacteria.</title>
        <authorList>
            <person name="Toshchakov S.V."/>
            <person name="Kublanov I.V."/>
            <person name="Frolov E."/>
            <person name="Bonch-Osmolovskaya E.A."/>
            <person name="Tourova T.P."/>
            <person name="Chernych N.A."/>
            <person name="Lebedinsky A.V."/>
        </authorList>
    </citation>
    <scope>NUCLEOTIDE SEQUENCE [LARGE SCALE GENOMIC DNA]</scope>
    <source>
        <strain evidence="13 14">SR</strain>
    </source>
</reference>
<keyword evidence="5 10" id="KW-0456">Lyase</keyword>
<dbReference type="RefSeq" id="WP_115791895.1">
    <property type="nucleotide sequence ID" value="NZ_QSLN01000001.1"/>
</dbReference>
<dbReference type="PANTHER" id="PTHR31559">
    <property type="entry name" value="PYRIDOXAL 5'-PHOSPHATE SYNTHASE SUBUNIT SNO"/>
    <property type="match status" value="1"/>
</dbReference>
<keyword evidence="4 10" id="KW-0315">Glutamine amidotransferase</keyword>
<feature type="active site" description="Nucleophile" evidence="10 11">
    <location>
        <position position="78"/>
    </location>
</feature>
<dbReference type="EMBL" id="QSLN01000001">
    <property type="protein sequence ID" value="RDV84902.1"/>
    <property type="molecule type" value="Genomic_DNA"/>
</dbReference>
<comment type="catalytic activity">
    <reaction evidence="6 10">
        <text>aldehydo-D-ribose 5-phosphate + D-glyceraldehyde 3-phosphate + L-glutamine = pyridoxal 5'-phosphate + L-glutamate + phosphate + 3 H2O + H(+)</text>
        <dbReference type="Rhea" id="RHEA:31507"/>
        <dbReference type="ChEBI" id="CHEBI:15377"/>
        <dbReference type="ChEBI" id="CHEBI:15378"/>
        <dbReference type="ChEBI" id="CHEBI:29985"/>
        <dbReference type="ChEBI" id="CHEBI:43474"/>
        <dbReference type="ChEBI" id="CHEBI:58273"/>
        <dbReference type="ChEBI" id="CHEBI:58359"/>
        <dbReference type="ChEBI" id="CHEBI:59776"/>
        <dbReference type="ChEBI" id="CHEBI:597326"/>
        <dbReference type="EC" id="4.3.3.6"/>
    </reaction>
</comment>
<sequence length="190" mass="20944">MRVGILALQGAFREHAQVLGRLGVETRLVRRPAELEEIEALVIPGGESTAIGRLLFEYGLAEKLLARAREGLPVFGTCAGMVLMAREIEGIEQRTLGLMDITVRRNAFGRQIESFEAELQITVLGDKPFRGVFIRAPLVTRVGAGVEVLAEFEGKPVLVRQGRLLACAFHPELTDDPRLHRYFLGEVAKA</sequence>
<feature type="active site" description="Charge relay system" evidence="10 11">
    <location>
        <position position="172"/>
    </location>
</feature>
<keyword evidence="14" id="KW-1185">Reference proteome</keyword>
<dbReference type="Pfam" id="PF01174">
    <property type="entry name" value="SNO"/>
    <property type="match status" value="1"/>
</dbReference>
<dbReference type="GO" id="GO:1903600">
    <property type="term" value="C:glutaminase complex"/>
    <property type="evidence" value="ECO:0007669"/>
    <property type="project" value="TreeGrafter"/>
</dbReference>
<dbReference type="CDD" id="cd01749">
    <property type="entry name" value="GATase1_PB"/>
    <property type="match status" value="1"/>
</dbReference>
<evidence type="ECO:0000256" key="11">
    <source>
        <dbReference type="PIRSR" id="PIRSR005639-1"/>
    </source>
</evidence>
<comment type="caution">
    <text evidence="13">The sequence shown here is derived from an EMBL/GenBank/DDBJ whole genome shotgun (WGS) entry which is preliminary data.</text>
</comment>
<feature type="binding site" evidence="10 12">
    <location>
        <begin position="134"/>
        <end position="135"/>
    </location>
    <ligand>
        <name>L-glutamine</name>
        <dbReference type="ChEBI" id="CHEBI:58359"/>
    </ligand>
</feature>
<proteinExistence type="inferred from homology"/>
<dbReference type="FunFam" id="3.40.50.880:FF:000010">
    <property type="entry name" value="uncharacterized protein LOC100176842 isoform X2"/>
    <property type="match status" value="1"/>
</dbReference>
<dbReference type="UniPathway" id="UPA00245"/>
<evidence type="ECO:0000256" key="1">
    <source>
        <dbReference type="ARBA" id="ARBA00008345"/>
    </source>
</evidence>
<dbReference type="GO" id="GO:0004359">
    <property type="term" value="F:glutaminase activity"/>
    <property type="evidence" value="ECO:0007669"/>
    <property type="project" value="UniProtKB-UniRule"/>
</dbReference>
<dbReference type="PROSITE" id="PS51273">
    <property type="entry name" value="GATASE_TYPE_1"/>
    <property type="match status" value="1"/>
</dbReference>
<dbReference type="AlphaFoldDB" id="A0A3D8P7P3"/>
<keyword evidence="2 10" id="KW-0378">Hydrolase</keyword>
<evidence type="ECO:0000256" key="3">
    <source>
        <dbReference type="ARBA" id="ARBA00022898"/>
    </source>
</evidence>
<dbReference type="EC" id="3.5.1.2" evidence="10"/>
<comment type="subunit">
    <text evidence="9 10">In the presence of PdxS, forms a dodecamer of heterodimers. Only shows activity in the heterodimer.</text>
</comment>
<evidence type="ECO:0000256" key="6">
    <source>
        <dbReference type="ARBA" id="ARBA00047992"/>
    </source>
</evidence>